<evidence type="ECO:0000256" key="5">
    <source>
        <dbReference type="ARBA" id="ARBA00022498"/>
    </source>
</evidence>
<comment type="similarity">
    <text evidence="2">Belongs to the prephenate/arogenate dehydrogenase family.</text>
</comment>
<evidence type="ECO:0000256" key="4">
    <source>
        <dbReference type="ARBA" id="ARBA00016891"/>
    </source>
</evidence>
<dbReference type="InterPro" id="IPR046826">
    <property type="entry name" value="PDH_N"/>
</dbReference>
<evidence type="ECO:0000256" key="6">
    <source>
        <dbReference type="ARBA" id="ARBA00023002"/>
    </source>
</evidence>
<sequence length="382" mass="39581">MRATAWAAAKNQDGRVFATTGPVLVVGMGLLGTSAALALRGAGIEVYLQDISPTALALARDIGAGEAYGPGAPDPALVIVATPPDVVAPVVVDALNRFANAVVTDVASVKQVVVDEVLAAPVDTSRYVGSHPMAGRERSGAAAADRDLFVGRPWVLVAHEHCDPAAVLTVRTLATDLGASVVEMAAGEHDRAVALVSHVPQLVASLLAARLADAPDSALELAGQGLRDTTRIAASNAQLWTNIICGNCEPVWEVLASLNVDLQALLDALRAGVDAGFEAQGLAGAINQVMSRGHEGVVRIPGKHGGPARRWATIEVLIPDSPGELGRLFSELGNIDVNIEDLTLDHSAHQQVGSARIQIDPARAHDAAAELLARGWRIVTEG</sequence>
<dbReference type="InterPro" id="IPR003099">
    <property type="entry name" value="Prephen_DH"/>
</dbReference>
<dbReference type="PROSITE" id="PS51176">
    <property type="entry name" value="PDH_ADH"/>
    <property type="match status" value="1"/>
</dbReference>
<name>A0ABU3IDS7_9ACTO</name>
<dbReference type="PROSITE" id="PS51671">
    <property type="entry name" value="ACT"/>
    <property type="match status" value="1"/>
</dbReference>
<evidence type="ECO:0000313" key="12">
    <source>
        <dbReference type="EMBL" id="MDT3767647.1"/>
    </source>
</evidence>
<comment type="pathway">
    <text evidence="1">Amino-acid biosynthesis; L-tyrosine biosynthesis; (4-hydroxyphenyl)pyruvate from prephenate (NAD(+) route): step 1/1.</text>
</comment>
<keyword evidence="5" id="KW-0827">Tyrosine biosynthesis</keyword>
<dbReference type="Pfam" id="PF02153">
    <property type="entry name" value="PDH_N"/>
    <property type="match status" value="1"/>
</dbReference>
<dbReference type="SUPFAM" id="SSF55021">
    <property type="entry name" value="ACT-like"/>
    <property type="match status" value="1"/>
</dbReference>
<gene>
    <name evidence="12" type="ORF">QS713_06170</name>
</gene>
<dbReference type="InterPro" id="IPR045865">
    <property type="entry name" value="ACT-like_dom_sf"/>
</dbReference>
<feature type="domain" description="ACT" evidence="11">
    <location>
        <begin position="313"/>
        <end position="382"/>
    </location>
</feature>
<dbReference type="SUPFAM" id="SSF51735">
    <property type="entry name" value="NAD(P)-binding Rossmann-fold domains"/>
    <property type="match status" value="1"/>
</dbReference>
<comment type="caution">
    <text evidence="12">The sequence shown here is derived from an EMBL/GenBank/DDBJ whole genome shotgun (WGS) entry which is preliminary data.</text>
</comment>
<dbReference type="PANTHER" id="PTHR21363:SF0">
    <property type="entry name" value="PREPHENATE DEHYDROGENASE [NADP(+)]"/>
    <property type="match status" value="1"/>
</dbReference>
<dbReference type="PANTHER" id="PTHR21363">
    <property type="entry name" value="PREPHENATE DEHYDROGENASE"/>
    <property type="match status" value="1"/>
</dbReference>
<evidence type="ECO:0000259" key="10">
    <source>
        <dbReference type="PROSITE" id="PS51176"/>
    </source>
</evidence>
<evidence type="ECO:0000256" key="1">
    <source>
        <dbReference type="ARBA" id="ARBA00005067"/>
    </source>
</evidence>
<dbReference type="EMBL" id="JASXSX010000001">
    <property type="protein sequence ID" value="MDT3767647.1"/>
    <property type="molecule type" value="Genomic_DNA"/>
</dbReference>
<keyword evidence="8" id="KW-0028">Amino-acid biosynthesis</keyword>
<evidence type="ECO:0000256" key="8">
    <source>
        <dbReference type="ARBA" id="ARBA00023141"/>
    </source>
</evidence>
<proteinExistence type="inferred from homology"/>
<evidence type="ECO:0000259" key="11">
    <source>
        <dbReference type="PROSITE" id="PS51671"/>
    </source>
</evidence>
<dbReference type="InterPro" id="IPR050812">
    <property type="entry name" value="Preph/Arog_dehydrog"/>
</dbReference>
<keyword evidence="8" id="KW-0057">Aromatic amino acid biosynthesis</keyword>
<organism evidence="12 13">
    <name type="scientific">Gleimia hominis</name>
    <dbReference type="NCBI Taxonomy" id="595468"/>
    <lineage>
        <taxon>Bacteria</taxon>
        <taxon>Bacillati</taxon>
        <taxon>Actinomycetota</taxon>
        <taxon>Actinomycetes</taxon>
        <taxon>Actinomycetales</taxon>
        <taxon>Actinomycetaceae</taxon>
        <taxon>Gleimia</taxon>
    </lineage>
</organism>
<dbReference type="Proteomes" id="UP001247542">
    <property type="component" value="Unassembled WGS sequence"/>
</dbReference>
<evidence type="ECO:0000256" key="2">
    <source>
        <dbReference type="ARBA" id="ARBA00007964"/>
    </source>
</evidence>
<dbReference type="NCBIfam" id="NF005111">
    <property type="entry name" value="PRK06545.2-3"/>
    <property type="match status" value="1"/>
</dbReference>
<dbReference type="GO" id="GO:0008977">
    <property type="term" value="F:prephenate dehydrogenase (NAD+) activity"/>
    <property type="evidence" value="ECO:0007669"/>
    <property type="project" value="UniProtKB-EC"/>
</dbReference>
<dbReference type="Pfam" id="PF20463">
    <property type="entry name" value="PDH_C"/>
    <property type="match status" value="1"/>
</dbReference>
<dbReference type="InterPro" id="IPR046825">
    <property type="entry name" value="PDH_C"/>
</dbReference>
<keyword evidence="7" id="KW-0520">NAD</keyword>
<evidence type="ECO:0000313" key="13">
    <source>
        <dbReference type="Proteomes" id="UP001247542"/>
    </source>
</evidence>
<keyword evidence="6 12" id="KW-0560">Oxidoreductase</keyword>
<dbReference type="RefSeq" id="WP_313273393.1">
    <property type="nucleotide sequence ID" value="NZ_JASXSX010000001.1"/>
</dbReference>
<dbReference type="InterPro" id="IPR002912">
    <property type="entry name" value="ACT_dom"/>
</dbReference>
<dbReference type="EC" id="1.3.1.12" evidence="3"/>
<evidence type="ECO:0000256" key="7">
    <source>
        <dbReference type="ARBA" id="ARBA00023027"/>
    </source>
</evidence>
<dbReference type="Gene3D" id="1.10.3660.10">
    <property type="entry name" value="6-phosphogluconate dehydrogenase C-terminal like domain"/>
    <property type="match status" value="1"/>
</dbReference>
<dbReference type="SUPFAM" id="SSF48179">
    <property type="entry name" value="6-phosphogluconate dehydrogenase C-terminal domain-like"/>
    <property type="match status" value="1"/>
</dbReference>
<keyword evidence="13" id="KW-1185">Reference proteome</keyword>
<reference evidence="12 13" key="1">
    <citation type="submission" date="2023-06" db="EMBL/GenBank/DDBJ databases">
        <title>Draft genome sequence of Gleimia hominis type strain CCUG 57540T.</title>
        <authorList>
            <person name="Salva-Serra F."/>
            <person name="Cardew S."/>
            <person name="Jensie Markopoulos S."/>
            <person name="Ohlen M."/>
            <person name="Inganas E."/>
            <person name="Svensson-Stadler L."/>
            <person name="Moore E.R.B."/>
        </authorList>
    </citation>
    <scope>NUCLEOTIDE SEQUENCE [LARGE SCALE GENOMIC DNA]</scope>
    <source>
        <strain evidence="12 13">CCUG 57540</strain>
    </source>
</reference>
<evidence type="ECO:0000256" key="3">
    <source>
        <dbReference type="ARBA" id="ARBA00012068"/>
    </source>
</evidence>
<evidence type="ECO:0000256" key="9">
    <source>
        <dbReference type="ARBA" id="ARBA00049260"/>
    </source>
</evidence>
<accession>A0ABU3IDS7</accession>
<protein>
    <recommendedName>
        <fullName evidence="4">Prephenate dehydrogenase</fullName>
        <ecNumber evidence="3">1.3.1.12</ecNumber>
    </recommendedName>
</protein>
<feature type="domain" description="Prephenate/arogenate dehydrogenase" evidence="10">
    <location>
        <begin position="21"/>
        <end position="300"/>
    </location>
</feature>
<dbReference type="NCBIfam" id="NF005112">
    <property type="entry name" value="PRK06545.2-4"/>
    <property type="match status" value="1"/>
</dbReference>
<dbReference type="Gene3D" id="3.40.50.720">
    <property type="entry name" value="NAD(P)-binding Rossmann-like Domain"/>
    <property type="match status" value="1"/>
</dbReference>
<dbReference type="InterPro" id="IPR036291">
    <property type="entry name" value="NAD(P)-bd_dom_sf"/>
</dbReference>
<dbReference type="InterPro" id="IPR008927">
    <property type="entry name" value="6-PGluconate_DH-like_C_sf"/>
</dbReference>
<comment type="catalytic activity">
    <reaction evidence="9">
        <text>prephenate + NAD(+) = 3-(4-hydroxyphenyl)pyruvate + CO2 + NADH</text>
        <dbReference type="Rhea" id="RHEA:13869"/>
        <dbReference type="ChEBI" id="CHEBI:16526"/>
        <dbReference type="ChEBI" id="CHEBI:29934"/>
        <dbReference type="ChEBI" id="CHEBI:36242"/>
        <dbReference type="ChEBI" id="CHEBI:57540"/>
        <dbReference type="ChEBI" id="CHEBI:57945"/>
        <dbReference type="EC" id="1.3.1.12"/>
    </reaction>
</comment>